<name>A0A6J4I4P9_9PROT</name>
<protein>
    <submittedName>
        <fullName evidence="2">Glyoxalase</fullName>
    </submittedName>
</protein>
<feature type="region of interest" description="Disordered" evidence="1">
    <location>
        <begin position="48"/>
        <end position="127"/>
    </location>
</feature>
<feature type="compositionally biased region" description="Low complexity" evidence="1">
    <location>
        <begin position="86"/>
        <end position="99"/>
    </location>
</feature>
<accession>A0A6J4I4P9</accession>
<evidence type="ECO:0000256" key="1">
    <source>
        <dbReference type="SAM" id="MobiDB-lite"/>
    </source>
</evidence>
<feature type="non-terminal residue" evidence="2">
    <location>
        <position position="139"/>
    </location>
</feature>
<evidence type="ECO:0000313" key="2">
    <source>
        <dbReference type="EMBL" id="CAA9241833.1"/>
    </source>
</evidence>
<gene>
    <name evidence="2" type="ORF">AVDCRST_MAG04-1662</name>
</gene>
<reference evidence="2" key="1">
    <citation type="submission" date="2020-02" db="EMBL/GenBank/DDBJ databases">
        <authorList>
            <person name="Meier V. D."/>
        </authorList>
    </citation>
    <scope>NUCLEOTIDE SEQUENCE</scope>
    <source>
        <strain evidence="2">AVDCRST_MAG04</strain>
    </source>
</reference>
<proteinExistence type="predicted"/>
<sequence length="139" mass="15065">EPARPGARAHGDGLRRQPRFLVRPVRLPRALRPAGGGLRLHRARRVAGDARRVARPEPVGGGAHGAALRPAHQFRDRGRGRRTAPRRVGSGALAALHGSGNKDLPRRRGGRHCAPVPRAGSRRLPPPLLAEARRQTLRL</sequence>
<dbReference type="AlphaFoldDB" id="A0A6J4I4P9"/>
<feature type="non-terminal residue" evidence="2">
    <location>
        <position position="1"/>
    </location>
</feature>
<organism evidence="2">
    <name type="scientific">uncultured Acetobacteraceae bacterium</name>
    <dbReference type="NCBI Taxonomy" id="169975"/>
    <lineage>
        <taxon>Bacteria</taxon>
        <taxon>Pseudomonadati</taxon>
        <taxon>Pseudomonadota</taxon>
        <taxon>Alphaproteobacteria</taxon>
        <taxon>Acetobacterales</taxon>
        <taxon>Acetobacteraceae</taxon>
        <taxon>environmental samples</taxon>
    </lineage>
</organism>
<dbReference type="EMBL" id="CADCTL010000115">
    <property type="protein sequence ID" value="CAA9241833.1"/>
    <property type="molecule type" value="Genomic_DNA"/>
</dbReference>